<sequence length="317" mass="36564">MWSQLIQGGGHLELLDEWQQILIPVPFSSNVVYKSFKSKTWIKQPVGRKRRRQRVNDPRYARLRQCQRLIGSTRCQVYKPMEVANMQVAILNALTSRLPLDACCMIFGVQVPIVLAGVIYRHGKLVWLMINRMNNELYLSSHFIADTHHLFEALRPHLPLRHRKKKFNRQSFNNATFYGSKPGTTLSKLGPAITEFNPSDYDLLQVQKFIDMLDHDKNFLRHCPPKINPHLTHDIVKELRGWKTFGPTVPLSGKCTGGKRRKCACGPYQKQIIKAATESTIMNSILMHVPSTVTSEVVRERFAPLMDYVRDNPNRTF</sequence>
<dbReference type="AlphaFoldDB" id="A0A6C0BN18"/>
<organism evidence="1">
    <name type="scientific">viral metagenome</name>
    <dbReference type="NCBI Taxonomy" id="1070528"/>
    <lineage>
        <taxon>unclassified sequences</taxon>
        <taxon>metagenomes</taxon>
        <taxon>organismal metagenomes</taxon>
    </lineage>
</organism>
<protein>
    <submittedName>
        <fullName evidence="1">Uncharacterized protein</fullName>
    </submittedName>
</protein>
<name>A0A6C0BN18_9ZZZZ</name>
<dbReference type="EMBL" id="MN739207">
    <property type="protein sequence ID" value="QHS93576.1"/>
    <property type="molecule type" value="Genomic_DNA"/>
</dbReference>
<proteinExistence type="predicted"/>
<accession>A0A6C0BN18</accession>
<reference evidence="1" key="1">
    <citation type="journal article" date="2020" name="Nature">
        <title>Giant virus diversity and host interactions through global metagenomics.</title>
        <authorList>
            <person name="Schulz F."/>
            <person name="Roux S."/>
            <person name="Paez-Espino D."/>
            <person name="Jungbluth S."/>
            <person name="Walsh D.A."/>
            <person name="Denef V.J."/>
            <person name="McMahon K.D."/>
            <person name="Konstantinidis K.T."/>
            <person name="Eloe-Fadrosh E.A."/>
            <person name="Kyrpides N.C."/>
            <person name="Woyke T."/>
        </authorList>
    </citation>
    <scope>NUCLEOTIDE SEQUENCE</scope>
    <source>
        <strain evidence="1">GVMAG-M-3300018080-19</strain>
    </source>
</reference>
<evidence type="ECO:0000313" key="1">
    <source>
        <dbReference type="EMBL" id="QHS93576.1"/>
    </source>
</evidence>